<dbReference type="SUPFAM" id="SSF53927">
    <property type="entry name" value="Cytidine deaminase-like"/>
    <property type="match status" value="1"/>
</dbReference>
<keyword evidence="2" id="KW-0862">Zinc</keyword>
<dbReference type="Pfam" id="PF00383">
    <property type="entry name" value="dCMP_cyt_deam_1"/>
    <property type="match status" value="1"/>
</dbReference>
<dbReference type="InterPro" id="IPR002125">
    <property type="entry name" value="CMP_dCMP_dom"/>
</dbReference>
<keyword evidence="5" id="KW-1185">Reference proteome</keyword>
<evidence type="ECO:0000259" key="3">
    <source>
        <dbReference type="PROSITE" id="PS51747"/>
    </source>
</evidence>
<accession>A0ABR4WG97</accession>
<feature type="domain" description="CMP/dCMP-type deaminase" evidence="3">
    <location>
        <begin position="5"/>
        <end position="129"/>
    </location>
</feature>
<comment type="caution">
    <text evidence="4">The sequence shown here is derived from an EMBL/GenBank/DDBJ whole genome shotgun (WGS) entry which is preliminary data.</text>
</comment>
<proteinExistence type="predicted"/>
<evidence type="ECO:0000256" key="2">
    <source>
        <dbReference type="ARBA" id="ARBA00022833"/>
    </source>
</evidence>
<dbReference type="CDD" id="cd01285">
    <property type="entry name" value="nucleoside_deaminase"/>
    <property type="match status" value="1"/>
</dbReference>
<dbReference type="Gene3D" id="3.40.140.10">
    <property type="entry name" value="Cytidine Deaminase, domain 2"/>
    <property type="match status" value="1"/>
</dbReference>
<name>A0ABR4WG97_9GAMM</name>
<organism evidence="4 5">
    <name type="scientific">Alcanivorax jadensis T9</name>
    <dbReference type="NCBI Taxonomy" id="1177181"/>
    <lineage>
        <taxon>Bacteria</taxon>
        <taxon>Pseudomonadati</taxon>
        <taxon>Pseudomonadota</taxon>
        <taxon>Gammaproteobacteria</taxon>
        <taxon>Oceanospirillales</taxon>
        <taxon>Alcanivoracaceae</taxon>
        <taxon>Alcanivorax</taxon>
    </lineage>
</organism>
<evidence type="ECO:0000313" key="5">
    <source>
        <dbReference type="Proteomes" id="UP000029443"/>
    </source>
</evidence>
<dbReference type="InterPro" id="IPR016192">
    <property type="entry name" value="APOBEC/CMP_deaminase_Zn-bd"/>
</dbReference>
<dbReference type="PANTHER" id="PTHR11079">
    <property type="entry name" value="CYTOSINE DEAMINASE FAMILY MEMBER"/>
    <property type="match status" value="1"/>
</dbReference>
<reference evidence="4 5" key="1">
    <citation type="submission" date="2012-09" db="EMBL/GenBank/DDBJ databases">
        <title>Genome Sequence of alkane-degrading Bacterium Alcanivorax jadensis T9.</title>
        <authorList>
            <person name="Lai Q."/>
            <person name="Shao Z."/>
        </authorList>
    </citation>
    <scope>NUCLEOTIDE SEQUENCE [LARGE SCALE GENOMIC DNA]</scope>
    <source>
        <strain evidence="4 5">T9</strain>
    </source>
</reference>
<gene>
    <name evidence="4" type="ORF">T9A_00888</name>
</gene>
<dbReference type="PROSITE" id="PS51747">
    <property type="entry name" value="CYT_DCMP_DEAMINASES_2"/>
    <property type="match status" value="1"/>
</dbReference>
<dbReference type="PROSITE" id="PS00903">
    <property type="entry name" value="CYT_DCMP_DEAMINASES_1"/>
    <property type="match status" value="1"/>
</dbReference>
<keyword evidence="1" id="KW-0479">Metal-binding</keyword>
<dbReference type="PANTHER" id="PTHR11079:SF161">
    <property type="entry name" value="CMP_DCMP-TYPE DEAMINASE DOMAIN-CONTAINING PROTEIN"/>
    <property type="match status" value="1"/>
</dbReference>
<dbReference type="RefSeq" id="WP_035245419.1">
    <property type="nucleotide sequence ID" value="NZ_ARXU01000002.1"/>
</dbReference>
<dbReference type="Proteomes" id="UP000029443">
    <property type="component" value="Unassembled WGS sequence"/>
</dbReference>
<evidence type="ECO:0000313" key="4">
    <source>
        <dbReference type="EMBL" id="KGD62597.1"/>
    </source>
</evidence>
<dbReference type="InterPro" id="IPR016193">
    <property type="entry name" value="Cytidine_deaminase-like"/>
</dbReference>
<sequence>MEPFDNHQNLIQTVLTLPEENVRHGLGGPFAALVVKNGAIIGQGCNRVTDQHDPTAHAEMEAIRAACRQLGSHQLHGCVIYSSCEPCPMCLGAIYWARPDKLFYLNSQADAARIGFDDQFIYQELALPVAQRQLTTEHLDHPRRLVAFELWQASSDREDY</sequence>
<dbReference type="EMBL" id="ARXU01000002">
    <property type="protein sequence ID" value="KGD62597.1"/>
    <property type="molecule type" value="Genomic_DNA"/>
</dbReference>
<evidence type="ECO:0000256" key="1">
    <source>
        <dbReference type="ARBA" id="ARBA00022723"/>
    </source>
</evidence>
<protein>
    <submittedName>
        <fullName evidence="4">Zinc-binding CMP/dCMP deaminase</fullName>
    </submittedName>
</protein>